<sequence>MYDSLADHPGNTRPQPGARRVIVQWCVKGLHLPSDATATAIVNTGQGLLCNWWRRVGTITPAGIRTRLTEDDLERHVNHFDATDSGTGETYGANSPFISLSAGVVERDAIAKTNIAHRARRTAFHFGTGFGAVDHAYLFTCWVLLAPRRAVEIEGVAEEVRDLNTYRRFSPWQTEGEITAKVSVPDNQIRSCERLEFSDRGRLRVAWRLDNPRFTSPERLSNVRGLIS</sequence>
<comment type="caution">
    <text evidence="1">The sequence shown here is derived from an EMBL/GenBank/DDBJ whole genome shotgun (WGS) entry which is preliminary data.</text>
</comment>
<keyword evidence="2" id="KW-1185">Reference proteome</keyword>
<protein>
    <submittedName>
        <fullName evidence="1">Uncharacterized protein</fullName>
    </submittedName>
</protein>
<dbReference type="Proteomes" id="UP000239203">
    <property type="component" value="Unassembled WGS sequence"/>
</dbReference>
<name>A0A2S6GDK4_9PSEU</name>
<reference evidence="1 2" key="1">
    <citation type="submission" date="2018-02" db="EMBL/GenBank/DDBJ databases">
        <title>Genomic Encyclopedia of Archaeal and Bacterial Type Strains, Phase II (KMG-II): from individual species to whole genera.</title>
        <authorList>
            <person name="Goeker M."/>
        </authorList>
    </citation>
    <scope>NUCLEOTIDE SEQUENCE [LARGE SCALE GENOMIC DNA]</scope>
    <source>
        <strain evidence="1 2">YU 961-1</strain>
    </source>
</reference>
<organism evidence="1 2">
    <name type="scientific">Actinokineospora auranticolor</name>
    <dbReference type="NCBI Taxonomy" id="155976"/>
    <lineage>
        <taxon>Bacteria</taxon>
        <taxon>Bacillati</taxon>
        <taxon>Actinomycetota</taxon>
        <taxon>Actinomycetes</taxon>
        <taxon>Pseudonocardiales</taxon>
        <taxon>Pseudonocardiaceae</taxon>
        <taxon>Actinokineospora</taxon>
    </lineage>
</organism>
<accession>A0A2S6GDK4</accession>
<gene>
    <name evidence="1" type="ORF">CLV40_1298</name>
</gene>
<proteinExistence type="predicted"/>
<dbReference type="EMBL" id="PTIX01000029">
    <property type="protein sequence ID" value="PPK63295.1"/>
    <property type="molecule type" value="Genomic_DNA"/>
</dbReference>
<dbReference type="AlphaFoldDB" id="A0A2S6GDK4"/>
<dbReference type="Gene3D" id="3.90.210.10">
    <property type="entry name" value="Heat-Labile Enterotoxin, subunit A"/>
    <property type="match status" value="1"/>
</dbReference>
<evidence type="ECO:0000313" key="1">
    <source>
        <dbReference type="EMBL" id="PPK63295.1"/>
    </source>
</evidence>
<evidence type="ECO:0000313" key="2">
    <source>
        <dbReference type="Proteomes" id="UP000239203"/>
    </source>
</evidence>